<feature type="compositionally biased region" description="Polar residues" evidence="1">
    <location>
        <begin position="27"/>
        <end position="36"/>
    </location>
</feature>
<accession>A0A699TP24</accession>
<dbReference type="AlphaFoldDB" id="A0A699TP24"/>
<feature type="non-terminal residue" evidence="2">
    <location>
        <position position="1"/>
    </location>
</feature>
<feature type="compositionally biased region" description="Low complexity" evidence="1">
    <location>
        <begin position="70"/>
        <end position="79"/>
    </location>
</feature>
<dbReference type="EMBL" id="BKCJ011259757">
    <property type="protein sequence ID" value="GFD11550.1"/>
    <property type="molecule type" value="Genomic_DNA"/>
</dbReference>
<comment type="caution">
    <text evidence="2">The sequence shown here is derived from an EMBL/GenBank/DDBJ whole genome shotgun (WGS) entry which is preliminary data.</text>
</comment>
<evidence type="ECO:0000313" key="2">
    <source>
        <dbReference type="EMBL" id="GFD11550.1"/>
    </source>
</evidence>
<reference evidence="2" key="1">
    <citation type="journal article" date="2019" name="Sci. Rep.">
        <title>Draft genome of Tanacetum cinerariifolium, the natural source of mosquito coil.</title>
        <authorList>
            <person name="Yamashiro T."/>
            <person name="Shiraishi A."/>
            <person name="Satake H."/>
            <person name="Nakayama K."/>
        </authorList>
    </citation>
    <scope>NUCLEOTIDE SEQUENCE</scope>
</reference>
<evidence type="ECO:0000256" key="1">
    <source>
        <dbReference type="SAM" id="MobiDB-lite"/>
    </source>
</evidence>
<sequence length="170" mass="18971">VSSDPFNIYGLLDKRTKEVRTTDTTTSISYPSSFTPVNEIPASIKQDAPEVESDRPPNRSKRSNSRVLEVVSNSVDKSSSESINNEIKLKKGGSILEILEEMITVGQTMGFSMEGCTKDMEKIIGYWNTRRASCFLMNCLSLNVQGLGSKAKKDWIRELISKHKVSFLSI</sequence>
<organism evidence="2">
    <name type="scientific">Tanacetum cinerariifolium</name>
    <name type="common">Dalmatian daisy</name>
    <name type="synonym">Chrysanthemum cinerariifolium</name>
    <dbReference type="NCBI Taxonomy" id="118510"/>
    <lineage>
        <taxon>Eukaryota</taxon>
        <taxon>Viridiplantae</taxon>
        <taxon>Streptophyta</taxon>
        <taxon>Embryophyta</taxon>
        <taxon>Tracheophyta</taxon>
        <taxon>Spermatophyta</taxon>
        <taxon>Magnoliopsida</taxon>
        <taxon>eudicotyledons</taxon>
        <taxon>Gunneridae</taxon>
        <taxon>Pentapetalae</taxon>
        <taxon>asterids</taxon>
        <taxon>campanulids</taxon>
        <taxon>Asterales</taxon>
        <taxon>Asteraceae</taxon>
        <taxon>Asteroideae</taxon>
        <taxon>Anthemideae</taxon>
        <taxon>Anthemidinae</taxon>
        <taxon>Tanacetum</taxon>
    </lineage>
</organism>
<name>A0A699TP24_TANCI</name>
<gene>
    <name evidence="2" type="ORF">Tci_883519</name>
</gene>
<evidence type="ECO:0008006" key="3">
    <source>
        <dbReference type="Google" id="ProtNLM"/>
    </source>
</evidence>
<feature type="region of interest" description="Disordered" evidence="1">
    <location>
        <begin position="15"/>
        <end position="79"/>
    </location>
</feature>
<protein>
    <recommendedName>
        <fullName evidence="3">RNA-directed DNA polymerase, eukaryota</fullName>
    </recommendedName>
</protein>
<proteinExistence type="predicted"/>